<dbReference type="InterPro" id="IPR029349">
    <property type="entry name" value="DUF4443"/>
</dbReference>
<dbReference type="GO" id="GO:0005524">
    <property type="term" value="F:ATP binding"/>
    <property type="evidence" value="ECO:0007669"/>
    <property type="project" value="UniProtKB-KW"/>
</dbReference>
<evidence type="ECO:0000256" key="1">
    <source>
        <dbReference type="ARBA" id="ARBA00022598"/>
    </source>
</evidence>
<evidence type="ECO:0000259" key="6">
    <source>
        <dbReference type="Pfam" id="PF22167"/>
    </source>
</evidence>
<dbReference type="SUPFAM" id="SSF55261">
    <property type="entry name" value="GAD domain-like"/>
    <property type="match status" value="1"/>
</dbReference>
<feature type="domain" description="DUF4443" evidence="5">
    <location>
        <begin position="120"/>
        <end position="207"/>
    </location>
</feature>
<dbReference type="InterPro" id="IPR036388">
    <property type="entry name" value="WH-like_DNA-bd_sf"/>
</dbReference>
<dbReference type="GO" id="GO:0005737">
    <property type="term" value="C:cytoplasm"/>
    <property type="evidence" value="ECO:0007669"/>
    <property type="project" value="InterPro"/>
</dbReference>
<name>A0A7C3FA28_9CREN</name>
<evidence type="ECO:0000256" key="4">
    <source>
        <dbReference type="ARBA" id="ARBA00022917"/>
    </source>
</evidence>
<feature type="domain" description="PH0730-like N-terminal" evidence="6">
    <location>
        <begin position="35"/>
        <end position="87"/>
    </location>
</feature>
<dbReference type="InterPro" id="IPR054039">
    <property type="entry name" value="PH0730-like_N"/>
</dbReference>
<dbReference type="GO" id="GO:0006412">
    <property type="term" value="P:translation"/>
    <property type="evidence" value="ECO:0007669"/>
    <property type="project" value="UniProtKB-KW"/>
</dbReference>
<dbReference type="SUPFAM" id="SSF46785">
    <property type="entry name" value="Winged helix' DNA-binding domain"/>
    <property type="match status" value="1"/>
</dbReference>
<accession>A0A7C3FA28</accession>
<dbReference type="Gene3D" id="1.10.10.10">
    <property type="entry name" value="Winged helix-like DNA-binding domain superfamily/Winged helix DNA-binding domain"/>
    <property type="match status" value="1"/>
</dbReference>
<comment type="caution">
    <text evidence="7">The sequence shown here is derived from an EMBL/GenBank/DDBJ whole genome shotgun (WGS) entry which is preliminary data.</text>
</comment>
<keyword evidence="1" id="KW-0436">Ligase</keyword>
<sequence>MANGLRSFIASIAKSSPPKGPSAAYASPHILKLIMLLDKRESMGRIALSKALEVGEGTVRTMVKKLVESGIIEVDSIGGCTLTERGRSLAAELNGFIVSSSSLDLRSLGIEMPSHALQVRAAISNTSLTKLRDIAVKSGAEGMVIFQYKGGTLTFPMMTDDASATYPEIAYQISARFELREGDTVLVGFAERAVNAEIGALGAAIYLFSS</sequence>
<dbReference type="InterPro" id="IPR036390">
    <property type="entry name" value="WH_DNA-bd_sf"/>
</dbReference>
<evidence type="ECO:0000313" key="7">
    <source>
        <dbReference type="EMBL" id="HFK20187.1"/>
    </source>
</evidence>
<evidence type="ECO:0000256" key="3">
    <source>
        <dbReference type="ARBA" id="ARBA00022840"/>
    </source>
</evidence>
<keyword evidence="2" id="KW-0547">Nucleotide-binding</keyword>
<keyword evidence="3" id="KW-0067">ATP-binding</keyword>
<dbReference type="Pfam" id="PF14544">
    <property type="entry name" value="DUF4443"/>
    <property type="match status" value="1"/>
</dbReference>
<dbReference type="EMBL" id="DSTX01000002">
    <property type="protein sequence ID" value="HFK20187.1"/>
    <property type="molecule type" value="Genomic_DNA"/>
</dbReference>
<dbReference type="GO" id="GO:0004812">
    <property type="term" value="F:aminoacyl-tRNA ligase activity"/>
    <property type="evidence" value="ECO:0007669"/>
    <property type="project" value="InterPro"/>
</dbReference>
<evidence type="ECO:0000259" key="5">
    <source>
        <dbReference type="Pfam" id="PF14544"/>
    </source>
</evidence>
<gene>
    <name evidence="7" type="ORF">ENS19_02800</name>
</gene>
<organism evidence="7">
    <name type="scientific">Candidatus Methanomethylicus mesodigestus</name>
    <dbReference type="NCBI Taxonomy" id="1867258"/>
    <lineage>
        <taxon>Archaea</taxon>
        <taxon>Thermoproteota</taxon>
        <taxon>Methanosuratincolia</taxon>
        <taxon>Candidatus Methanomethylicales</taxon>
        <taxon>Candidatus Methanomethylicaceae</taxon>
        <taxon>Candidatus Methanomethylicus</taxon>
    </lineage>
</organism>
<keyword evidence="4" id="KW-0648">Protein biosynthesis</keyword>
<reference evidence="7" key="1">
    <citation type="journal article" date="2020" name="mSystems">
        <title>Genome- and Community-Level Interaction Insights into Carbon Utilization and Element Cycling Functions of Hydrothermarchaeota in Hydrothermal Sediment.</title>
        <authorList>
            <person name="Zhou Z."/>
            <person name="Liu Y."/>
            <person name="Xu W."/>
            <person name="Pan J."/>
            <person name="Luo Z.H."/>
            <person name="Li M."/>
        </authorList>
    </citation>
    <scope>NUCLEOTIDE SEQUENCE [LARGE SCALE GENOMIC DNA]</scope>
    <source>
        <strain evidence="7">SpSt-468</strain>
    </source>
</reference>
<dbReference type="AlphaFoldDB" id="A0A7C3FA28"/>
<evidence type="ECO:0000256" key="2">
    <source>
        <dbReference type="ARBA" id="ARBA00022741"/>
    </source>
</evidence>
<dbReference type="InterPro" id="IPR004115">
    <property type="entry name" value="GAD-like_sf"/>
</dbReference>
<dbReference type="Pfam" id="PF22167">
    <property type="entry name" value="PH0730-like_N"/>
    <property type="match status" value="1"/>
</dbReference>
<protein>
    <submittedName>
        <fullName evidence="7">DUF4443 domain-containing protein</fullName>
    </submittedName>
</protein>
<proteinExistence type="predicted"/>
<dbReference type="Gene3D" id="3.30.1360.30">
    <property type="entry name" value="GAD-like domain"/>
    <property type="match status" value="1"/>
</dbReference>